<dbReference type="OrthoDB" id="4312783at2"/>
<dbReference type="STRING" id="55952.BU52_20520"/>
<proteinExistence type="predicted"/>
<comment type="caution">
    <text evidence="1">The sequence shown here is derived from an EMBL/GenBank/DDBJ whole genome shotgun (WGS) entry which is preliminary data.</text>
</comment>
<evidence type="ECO:0000313" key="1">
    <source>
        <dbReference type="EMBL" id="KES05340.1"/>
    </source>
</evidence>
<dbReference type="AlphaFoldDB" id="A0A081XP67"/>
<keyword evidence="2" id="KW-1185">Reference proteome</keyword>
<reference evidence="1 2" key="1">
    <citation type="submission" date="2014-02" db="EMBL/GenBank/DDBJ databases">
        <title>The genome announcement of Streptomyces toyocaensis NRRL15009.</title>
        <authorList>
            <person name="Hong H.-J."/>
            <person name="Kwun M.J."/>
        </authorList>
    </citation>
    <scope>NUCLEOTIDE SEQUENCE [LARGE SCALE GENOMIC DNA]</scope>
    <source>
        <strain evidence="1 2">NRRL 15009</strain>
    </source>
</reference>
<dbReference type="eggNOG" id="ENOG5030U00">
    <property type="taxonomic scope" value="Bacteria"/>
</dbReference>
<sequence>MNGSTSQILTTIGDGARLGDVITTGGNPHTVTNVRRVAGGRKVLEFADGNVYVLGPALLIQVMRTSRTRVRLVAGRDGLARVALS</sequence>
<dbReference type="EMBL" id="JFCB01000018">
    <property type="protein sequence ID" value="KES05340.1"/>
    <property type="molecule type" value="Genomic_DNA"/>
</dbReference>
<dbReference type="Proteomes" id="UP000028341">
    <property type="component" value="Unassembled WGS sequence"/>
</dbReference>
<evidence type="ECO:0000313" key="2">
    <source>
        <dbReference type="Proteomes" id="UP000028341"/>
    </source>
</evidence>
<name>A0A081XP67_STRTO</name>
<organism evidence="1 2">
    <name type="scientific">Streptomyces toyocaensis</name>
    <dbReference type="NCBI Taxonomy" id="55952"/>
    <lineage>
        <taxon>Bacteria</taxon>
        <taxon>Bacillati</taxon>
        <taxon>Actinomycetota</taxon>
        <taxon>Actinomycetes</taxon>
        <taxon>Kitasatosporales</taxon>
        <taxon>Streptomycetaceae</taxon>
        <taxon>Streptomyces</taxon>
    </lineage>
</organism>
<accession>A0A081XP67</accession>
<gene>
    <name evidence="1" type="ORF">BU52_20520</name>
</gene>
<protein>
    <submittedName>
        <fullName evidence="1">Uncharacterized protein</fullName>
    </submittedName>
</protein>
<dbReference type="RefSeq" id="WP_037936237.1">
    <property type="nucleotide sequence ID" value="NZ_JBFADL010000034.1"/>
</dbReference>